<protein>
    <submittedName>
        <fullName evidence="1">Uncharacterized protein</fullName>
    </submittedName>
</protein>
<reference evidence="1" key="1">
    <citation type="submission" date="2020-04" db="EMBL/GenBank/DDBJ databases">
        <authorList>
            <person name="Chiriac C."/>
            <person name="Salcher M."/>
            <person name="Ghai R."/>
            <person name="Kavagutti S V."/>
        </authorList>
    </citation>
    <scope>NUCLEOTIDE SEQUENCE</scope>
</reference>
<accession>A0A6J5L5A0</accession>
<name>A0A6J5L5A0_9CAUD</name>
<proteinExistence type="predicted"/>
<gene>
    <name evidence="1" type="ORF">UFOVP116_47</name>
</gene>
<dbReference type="EMBL" id="LR796237">
    <property type="protein sequence ID" value="CAB4129584.1"/>
    <property type="molecule type" value="Genomic_DNA"/>
</dbReference>
<organism evidence="1">
    <name type="scientific">uncultured Caudovirales phage</name>
    <dbReference type="NCBI Taxonomy" id="2100421"/>
    <lineage>
        <taxon>Viruses</taxon>
        <taxon>Duplodnaviria</taxon>
        <taxon>Heunggongvirae</taxon>
        <taxon>Uroviricota</taxon>
        <taxon>Caudoviricetes</taxon>
        <taxon>Peduoviridae</taxon>
        <taxon>Maltschvirus</taxon>
        <taxon>Maltschvirus maltsch</taxon>
    </lineage>
</organism>
<sequence length="207" mass="23042">MDYKSFHRVFLEIPQRVNGGNPYSAISQAIDVTLEYDPTIKSLGNSVYQAGDYFWSGSADAQVKQISVATSLVGDILKVNAIGKDPALTNQPPYAIDLYLTISCTLKHGIKFGSDQILSDSGFELWKRIFDSGHNLLIYNAAQEKYEPIVLKTAEDLKQYFSGDQSAMDYQYVIAEGAGMGNLRGSFQIMEWKRLAGYPLKKLFGKT</sequence>
<evidence type="ECO:0000313" key="1">
    <source>
        <dbReference type="EMBL" id="CAB4129584.1"/>
    </source>
</evidence>